<organism evidence="6 7">
    <name type="scientific">Geobacter argillaceus</name>
    <dbReference type="NCBI Taxonomy" id="345631"/>
    <lineage>
        <taxon>Bacteria</taxon>
        <taxon>Pseudomonadati</taxon>
        <taxon>Thermodesulfobacteriota</taxon>
        <taxon>Desulfuromonadia</taxon>
        <taxon>Geobacterales</taxon>
        <taxon>Geobacteraceae</taxon>
        <taxon>Geobacter</taxon>
    </lineage>
</organism>
<dbReference type="GO" id="GO:0009244">
    <property type="term" value="P:lipopolysaccharide core region biosynthetic process"/>
    <property type="evidence" value="ECO:0007669"/>
    <property type="project" value="TreeGrafter"/>
</dbReference>
<dbReference type="PANTHER" id="PTHR30160:SF7">
    <property type="entry name" value="ADP-HEPTOSE--LPS HEPTOSYLTRANSFERASE 2"/>
    <property type="match status" value="1"/>
</dbReference>
<evidence type="ECO:0000256" key="3">
    <source>
        <dbReference type="ARBA" id="ARBA00043995"/>
    </source>
</evidence>
<dbReference type="PANTHER" id="PTHR30160">
    <property type="entry name" value="TETRAACYLDISACCHARIDE 4'-KINASE-RELATED"/>
    <property type="match status" value="1"/>
</dbReference>
<evidence type="ECO:0000313" key="7">
    <source>
        <dbReference type="Proteomes" id="UP000319449"/>
    </source>
</evidence>
<dbReference type="SUPFAM" id="SSF53756">
    <property type="entry name" value="UDP-Glycosyltransferase/glycogen phosphorylase"/>
    <property type="match status" value="1"/>
</dbReference>
<dbReference type="GO" id="GO:0008713">
    <property type="term" value="F:ADP-heptose-lipopolysaccharide heptosyltransferase activity"/>
    <property type="evidence" value="ECO:0007669"/>
    <property type="project" value="UniProtKB-EC"/>
</dbReference>
<dbReference type="EC" id="2.4.99.24" evidence="4"/>
<dbReference type="InterPro" id="IPR011910">
    <property type="entry name" value="RfaF"/>
</dbReference>
<evidence type="ECO:0000256" key="5">
    <source>
        <dbReference type="ARBA" id="ARBA00047503"/>
    </source>
</evidence>
<dbReference type="InterPro" id="IPR002201">
    <property type="entry name" value="Glyco_trans_9"/>
</dbReference>
<dbReference type="Gene3D" id="3.40.50.2000">
    <property type="entry name" value="Glycogen Phosphorylase B"/>
    <property type="match status" value="2"/>
</dbReference>
<dbReference type="AlphaFoldDB" id="A0A562VNG0"/>
<dbReference type="RefSeq" id="WP_246125826.1">
    <property type="nucleotide sequence ID" value="NZ_VLLN01000010.1"/>
</dbReference>
<comment type="similarity">
    <text evidence="3">Belongs to the glycosyltransferase 9 family.</text>
</comment>
<gene>
    <name evidence="6" type="ORF">JN12_01975</name>
</gene>
<sequence>MRGKTIDPANIGEILIRAVNWLGDAVMTTPAIGTVREFFPTARITLLATPLVAELFTPHPWVDELLVYDRNGRHRGIGGRLRLAAELNARAFDLAIILPNSFDSALVPWLAGIPRRLGLRSDGRGMLLNYGMPKSLQSTTGHQSEAYRAILAHFGITASAKPQLLATTSAEDGAIAELLRSGNINPDDVVVGINPGATYGSAKRWYPERFAAVADDLAGRWGAKIVITGGPDETGIAADIAATMTSPCLNLAGRTKVRELMAVIKRCTFFVTNDSGPMHIAAAFGVPLVAIFGSTDHTTTYPLAEHALVVCQQVDCAPCMKRECPTDHRCMTAVTPAMVVEAAEKLKTSSTF</sequence>
<proteinExistence type="inferred from homology"/>
<evidence type="ECO:0000313" key="6">
    <source>
        <dbReference type="EMBL" id="TWJ19284.1"/>
    </source>
</evidence>
<dbReference type="CDD" id="cd03789">
    <property type="entry name" value="GT9_LPS_heptosyltransferase"/>
    <property type="match status" value="1"/>
</dbReference>
<evidence type="ECO:0000256" key="1">
    <source>
        <dbReference type="ARBA" id="ARBA00022676"/>
    </source>
</evidence>
<accession>A0A562VNG0</accession>
<dbReference type="NCBIfam" id="TIGR02195">
    <property type="entry name" value="heptsyl_trn_II"/>
    <property type="match status" value="1"/>
</dbReference>
<dbReference type="InterPro" id="IPR051199">
    <property type="entry name" value="LPS_LOS_Heptosyltrfase"/>
</dbReference>
<comment type="catalytic activity">
    <reaction evidence="5">
        <text>an L-alpha-D-Hep-(1-&gt;5)-[alpha-Kdo-(2-&gt;4)]-alpha-Kdo-(2-&gt;6)-lipid A + ADP-L-glycero-beta-D-manno-heptose = an L-alpha-D-Hep-(1-&gt;3)-L-alpha-D-Hep-(1-&gt;5)-[alpha-Kdo-(2-&gt;4)]-alpha-Kdo-(2-&gt;6)-lipid A + ADP + H(+)</text>
        <dbReference type="Rhea" id="RHEA:74071"/>
        <dbReference type="ChEBI" id="CHEBI:15378"/>
        <dbReference type="ChEBI" id="CHEBI:61506"/>
        <dbReference type="ChEBI" id="CHEBI:193068"/>
        <dbReference type="ChEBI" id="CHEBI:193069"/>
        <dbReference type="ChEBI" id="CHEBI:456216"/>
        <dbReference type="EC" id="2.4.99.24"/>
    </reaction>
</comment>
<evidence type="ECO:0000256" key="2">
    <source>
        <dbReference type="ARBA" id="ARBA00022679"/>
    </source>
</evidence>
<dbReference type="FunFam" id="3.40.50.2000:FF:000023">
    <property type="entry name" value="ADP-heptose--LPS heptosyltransferase II"/>
    <property type="match status" value="1"/>
</dbReference>
<keyword evidence="2 6" id="KW-0808">Transferase</keyword>
<name>A0A562VNG0_9BACT</name>
<reference evidence="6 7" key="1">
    <citation type="submission" date="2019-07" db="EMBL/GenBank/DDBJ databases">
        <title>Genomic Encyclopedia of Archaeal and Bacterial Type Strains, Phase II (KMG-II): from individual species to whole genera.</title>
        <authorList>
            <person name="Goeker M."/>
        </authorList>
    </citation>
    <scope>NUCLEOTIDE SEQUENCE [LARGE SCALE GENOMIC DNA]</scope>
    <source>
        <strain evidence="6 7">ATCC BAA-1139</strain>
    </source>
</reference>
<comment type="caution">
    <text evidence="6">The sequence shown here is derived from an EMBL/GenBank/DDBJ whole genome shotgun (WGS) entry which is preliminary data.</text>
</comment>
<keyword evidence="1" id="KW-0328">Glycosyltransferase</keyword>
<keyword evidence="7" id="KW-1185">Reference proteome</keyword>
<dbReference type="EMBL" id="VLLN01000010">
    <property type="protein sequence ID" value="TWJ19284.1"/>
    <property type="molecule type" value="Genomic_DNA"/>
</dbReference>
<dbReference type="Pfam" id="PF01075">
    <property type="entry name" value="Glyco_transf_9"/>
    <property type="match status" value="1"/>
</dbReference>
<protein>
    <recommendedName>
        <fullName evidence="4">lipopolysaccharide heptosyltransferase II</fullName>
        <ecNumber evidence="4">2.4.99.24</ecNumber>
    </recommendedName>
</protein>
<dbReference type="Proteomes" id="UP000319449">
    <property type="component" value="Unassembled WGS sequence"/>
</dbReference>
<dbReference type="GO" id="GO:0005829">
    <property type="term" value="C:cytosol"/>
    <property type="evidence" value="ECO:0007669"/>
    <property type="project" value="TreeGrafter"/>
</dbReference>
<evidence type="ECO:0000256" key="4">
    <source>
        <dbReference type="ARBA" id="ARBA00044042"/>
    </source>
</evidence>